<dbReference type="InterPro" id="IPR011042">
    <property type="entry name" value="6-blade_b-propeller_TolB-like"/>
</dbReference>
<dbReference type="Proteomes" id="UP000557739">
    <property type="component" value="Unassembled WGS sequence"/>
</dbReference>
<reference evidence="1 2" key="1">
    <citation type="submission" date="2020-08" db="EMBL/GenBank/DDBJ databases">
        <title>Genomic Encyclopedia of Type Strains, Phase IV (KMG-IV): sequencing the most valuable type-strain genomes for metagenomic binning, comparative biology and taxonomic classification.</title>
        <authorList>
            <person name="Goeker M."/>
        </authorList>
    </citation>
    <scope>NUCLEOTIDE SEQUENCE [LARGE SCALE GENOMIC DNA]</scope>
    <source>
        <strain evidence="1 2">DSM 27244</strain>
    </source>
</reference>
<protein>
    <submittedName>
        <fullName evidence="1">Sugar lactone lactonase YvrE</fullName>
    </submittedName>
</protein>
<dbReference type="EMBL" id="JACIJJ010000003">
    <property type="protein sequence ID" value="MBB5699195.1"/>
    <property type="molecule type" value="Genomic_DNA"/>
</dbReference>
<name>A0A7W9EJM1_9SPHN</name>
<organism evidence="1 2">
    <name type="scientific">Sphingomonas yantingensis</name>
    <dbReference type="NCBI Taxonomy" id="1241761"/>
    <lineage>
        <taxon>Bacteria</taxon>
        <taxon>Pseudomonadati</taxon>
        <taxon>Pseudomonadota</taxon>
        <taxon>Alphaproteobacteria</taxon>
        <taxon>Sphingomonadales</taxon>
        <taxon>Sphingomonadaceae</taxon>
        <taxon>Sphingomonas</taxon>
    </lineage>
</organism>
<dbReference type="RefSeq" id="WP_246359485.1">
    <property type="nucleotide sequence ID" value="NZ_JACIJJ010000003.1"/>
</dbReference>
<dbReference type="AlphaFoldDB" id="A0A7W9EJM1"/>
<keyword evidence="2" id="KW-1185">Reference proteome</keyword>
<sequence>MVDGEVLMNRPASGPATPVAIAIASDAIALSPDGSKLYYRPLSGRTLHAVPTANAPFPVSPSFSGLLTTV</sequence>
<proteinExistence type="predicted"/>
<evidence type="ECO:0000313" key="2">
    <source>
        <dbReference type="Proteomes" id="UP000557739"/>
    </source>
</evidence>
<evidence type="ECO:0000313" key="1">
    <source>
        <dbReference type="EMBL" id="MBB5699195.1"/>
    </source>
</evidence>
<accession>A0A7W9EJM1</accession>
<dbReference type="Gene3D" id="2.120.10.30">
    <property type="entry name" value="TolB, C-terminal domain"/>
    <property type="match status" value="1"/>
</dbReference>
<gene>
    <name evidence="1" type="ORF">FHR19_002550</name>
</gene>
<comment type="caution">
    <text evidence="1">The sequence shown here is derived from an EMBL/GenBank/DDBJ whole genome shotgun (WGS) entry which is preliminary data.</text>
</comment>